<comment type="caution">
    <text evidence="1">The sequence shown here is derived from an EMBL/GenBank/DDBJ whole genome shotgun (WGS) entry which is preliminary data.</text>
</comment>
<protein>
    <recommendedName>
        <fullName evidence="3">DUF4003 domain-containing protein</fullName>
    </recommendedName>
</protein>
<dbReference type="InterPro" id="IPR025062">
    <property type="entry name" value="DUF4003"/>
</dbReference>
<organism evidence="1 2">
    <name type="scientific">Paraliobacillus quinghaiensis</name>
    <dbReference type="NCBI Taxonomy" id="470815"/>
    <lineage>
        <taxon>Bacteria</taxon>
        <taxon>Bacillati</taxon>
        <taxon>Bacillota</taxon>
        <taxon>Bacilli</taxon>
        <taxon>Bacillales</taxon>
        <taxon>Bacillaceae</taxon>
        <taxon>Paraliobacillus</taxon>
    </lineage>
</organism>
<gene>
    <name evidence="1" type="ORF">GCM10011351_01640</name>
</gene>
<reference evidence="1" key="1">
    <citation type="journal article" date="2014" name="Int. J. Syst. Evol. Microbiol.">
        <title>Complete genome sequence of Corynebacterium casei LMG S-19264T (=DSM 44701T), isolated from a smear-ripened cheese.</title>
        <authorList>
            <consortium name="US DOE Joint Genome Institute (JGI-PGF)"/>
            <person name="Walter F."/>
            <person name="Albersmeier A."/>
            <person name="Kalinowski J."/>
            <person name="Ruckert C."/>
        </authorList>
    </citation>
    <scope>NUCLEOTIDE SEQUENCE</scope>
    <source>
        <strain evidence="1">CGMCC 1.6333</strain>
    </source>
</reference>
<evidence type="ECO:0008006" key="3">
    <source>
        <dbReference type="Google" id="ProtNLM"/>
    </source>
</evidence>
<accession>A0A917TEK6</accession>
<dbReference type="RefSeq" id="WP_117152754.1">
    <property type="nucleotide sequence ID" value="NZ_BMLG01000001.1"/>
</dbReference>
<reference evidence="1" key="2">
    <citation type="submission" date="2020-09" db="EMBL/GenBank/DDBJ databases">
        <authorList>
            <person name="Sun Q."/>
            <person name="Zhou Y."/>
        </authorList>
    </citation>
    <scope>NUCLEOTIDE SEQUENCE</scope>
    <source>
        <strain evidence="1">CGMCC 1.6333</strain>
    </source>
</reference>
<name>A0A917TEK6_9BACI</name>
<evidence type="ECO:0000313" key="1">
    <source>
        <dbReference type="EMBL" id="GGM19483.1"/>
    </source>
</evidence>
<dbReference type="Proteomes" id="UP000618460">
    <property type="component" value="Unassembled WGS sequence"/>
</dbReference>
<evidence type="ECO:0000313" key="2">
    <source>
        <dbReference type="Proteomes" id="UP000618460"/>
    </source>
</evidence>
<dbReference type="AlphaFoldDB" id="A0A917TEK6"/>
<dbReference type="OrthoDB" id="9775794at2"/>
<sequence>MKELEEKITKYQGIYQVLKKKLKWKVSNNQINMMVAATYVVNNHPFELKQFMQTADYIKSKVGLFSSLNSQQRFTISAMLDVRFTDPKDKFNQVLECYDLLKSNGFKKGPFTYIAALVLLQGDEDEDKGQKAEKAYRMYKKMRSDHPILTSSGDYPLAVLLANREGEVDSITAHVEYFYQTLDKNGFYKGNNLQFLSHILSLDPSIEKNLLTERCFEITKIFQQKGVKTKIGDYPQIGMLALMDDGIEEIDKIRDVMEQLNEMKEFKWYKDLNRMMAFNFVVSEKLADHSIVETGMMTTMETIIQAQQAAMIAATAGAVAANSANS</sequence>
<keyword evidence="2" id="KW-1185">Reference proteome</keyword>
<dbReference type="EMBL" id="BMLG01000001">
    <property type="protein sequence ID" value="GGM19483.1"/>
    <property type="molecule type" value="Genomic_DNA"/>
</dbReference>
<proteinExistence type="predicted"/>
<dbReference type="Pfam" id="PF13170">
    <property type="entry name" value="DUF4003"/>
    <property type="match status" value="1"/>
</dbReference>